<name>A0A940NR94_9BACI</name>
<dbReference type="Pfam" id="PF07963">
    <property type="entry name" value="N_methyl"/>
    <property type="match status" value="1"/>
</dbReference>
<dbReference type="GO" id="GO:0030420">
    <property type="term" value="P:establishment of competence for transformation"/>
    <property type="evidence" value="ECO:0007669"/>
    <property type="project" value="UniProtKB-KW"/>
</dbReference>
<protein>
    <submittedName>
        <fullName evidence="4">Prepilin-type N-terminal cleavage/methylation domain-containing protein</fullName>
    </submittedName>
</protein>
<accession>A0A940NR94</accession>
<comment type="subcellular location">
    <subcellularLocation>
        <location evidence="1">Cell surface</location>
    </subcellularLocation>
</comment>
<comment type="caution">
    <text evidence="4">The sequence shown here is derived from an EMBL/GenBank/DDBJ whole genome shotgun (WGS) entry which is preliminary data.</text>
</comment>
<dbReference type="GO" id="GO:0009986">
    <property type="term" value="C:cell surface"/>
    <property type="evidence" value="ECO:0007669"/>
    <property type="project" value="UniProtKB-SubCell"/>
</dbReference>
<dbReference type="Proteomes" id="UP000682134">
    <property type="component" value="Unassembled WGS sequence"/>
</dbReference>
<keyword evidence="2" id="KW-0178">Competence</keyword>
<gene>
    <name evidence="4" type="ORF">J5Y03_09445</name>
</gene>
<evidence type="ECO:0000313" key="5">
    <source>
        <dbReference type="Proteomes" id="UP000682134"/>
    </source>
</evidence>
<evidence type="ECO:0000313" key="4">
    <source>
        <dbReference type="EMBL" id="MBP0725411.1"/>
    </source>
</evidence>
<keyword evidence="5" id="KW-1185">Reference proteome</keyword>
<proteinExistence type="predicted"/>
<evidence type="ECO:0000256" key="3">
    <source>
        <dbReference type="SAM" id="Phobius"/>
    </source>
</evidence>
<keyword evidence="3" id="KW-1133">Transmembrane helix</keyword>
<dbReference type="InterPro" id="IPR012902">
    <property type="entry name" value="N_methyl_site"/>
</dbReference>
<feature type="transmembrane region" description="Helical" evidence="3">
    <location>
        <begin position="7"/>
        <end position="32"/>
    </location>
</feature>
<evidence type="ECO:0000256" key="1">
    <source>
        <dbReference type="ARBA" id="ARBA00004241"/>
    </source>
</evidence>
<reference evidence="4" key="1">
    <citation type="submission" date="2021-04" db="EMBL/GenBank/DDBJ databases">
        <title>Genome seq and assembly of Bacillus sp.</title>
        <authorList>
            <person name="Chhetri G."/>
        </authorList>
    </citation>
    <scope>NUCLEOTIDE SEQUENCE</scope>
    <source>
        <strain evidence="4">RG28</strain>
    </source>
</reference>
<dbReference type="AlphaFoldDB" id="A0A940NR94"/>
<evidence type="ECO:0000256" key="2">
    <source>
        <dbReference type="ARBA" id="ARBA00023287"/>
    </source>
</evidence>
<sequence length="206" mass="23558">MKKNDELGLTLIEILASITIFSIIAISLFSFFPQAYKYTTKNQSRTLEINVARGVIHYVEQQDYDVMKNMVERNPEKLVSFDSNTICNTPYNESLSLFPDQTSCSSLFNPILNNHTYTNHNIQLFIVPYTWTKENDDTIMNTLKNTFPSKKFDITSKKLTSLREKRDQEASSAYPVLTTLVYVDFNPTDQIPGVLLEGSITSEITN</sequence>
<keyword evidence="3" id="KW-0812">Transmembrane</keyword>
<keyword evidence="3" id="KW-0472">Membrane</keyword>
<dbReference type="EMBL" id="JAGIYQ010000005">
    <property type="protein sequence ID" value="MBP0725411.1"/>
    <property type="molecule type" value="Genomic_DNA"/>
</dbReference>
<organism evidence="4 5">
    <name type="scientific">Gottfriedia endophytica</name>
    <dbReference type="NCBI Taxonomy" id="2820819"/>
    <lineage>
        <taxon>Bacteria</taxon>
        <taxon>Bacillati</taxon>
        <taxon>Bacillota</taxon>
        <taxon>Bacilli</taxon>
        <taxon>Bacillales</taxon>
        <taxon>Bacillaceae</taxon>
        <taxon>Gottfriedia</taxon>
    </lineage>
</organism>
<dbReference type="RefSeq" id="WP_209404941.1">
    <property type="nucleotide sequence ID" value="NZ_JAGIYQ010000005.1"/>
</dbReference>